<proteinExistence type="predicted"/>
<name>A0A345YIX5_9SPHN</name>
<dbReference type="KEGG" id="err:DVR09_15595"/>
<geneLocation type="plasmid" evidence="1 2">
    <name>unnamed</name>
</geneLocation>
<reference evidence="1 2" key="1">
    <citation type="submission" date="2018-07" db="EMBL/GenBank/DDBJ databases">
        <title>Genome sequence of Erythrobacter strain YH-07, an antagonistic bacterium isolated from Yellow Sea.</title>
        <authorList>
            <person name="Tang T."/>
            <person name="Liu Q."/>
            <person name="Sun X."/>
        </authorList>
    </citation>
    <scope>NUCLEOTIDE SEQUENCE [LARGE SCALE GENOMIC DNA]</scope>
    <source>
        <strain evidence="1 2">YH-07</strain>
        <plasmid evidence="1 2">unnamed</plasmid>
    </source>
</reference>
<dbReference type="AlphaFoldDB" id="A0A345YIX5"/>
<organism evidence="1 2">
    <name type="scientific">Erythrobacter aureus</name>
    <dbReference type="NCBI Taxonomy" id="2182384"/>
    <lineage>
        <taxon>Bacteria</taxon>
        <taxon>Pseudomonadati</taxon>
        <taxon>Pseudomonadota</taxon>
        <taxon>Alphaproteobacteria</taxon>
        <taxon>Sphingomonadales</taxon>
        <taxon>Erythrobacteraceae</taxon>
        <taxon>Erythrobacter/Porphyrobacter group</taxon>
        <taxon>Erythrobacter</taxon>
    </lineage>
</organism>
<dbReference type="EMBL" id="CP031358">
    <property type="protein sequence ID" value="AXK43877.1"/>
    <property type="molecule type" value="Genomic_DNA"/>
</dbReference>
<sequence length="139" mass="15365">MDTIVLTGSQGNLAVPHLFDNDAERDAFIERQEDGGIFCAAYDLGKPVYTTEGVGNLSTSTLSKPGLRVYDDPDHPRYGPVRRMHLVLLAMLADVKGWEDMLNEAIGEEWTVAMIEELAERSESAAQRFILTHAASLEN</sequence>
<accession>A0A345YIX5</accession>
<protein>
    <submittedName>
        <fullName evidence="1">Uncharacterized protein</fullName>
    </submittedName>
</protein>
<keyword evidence="2" id="KW-1185">Reference proteome</keyword>
<keyword evidence="1" id="KW-0614">Plasmid</keyword>
<gene>
    <name evidence="1" type="ORF">DVR09_15595</name>
</gene>
<evidence type="ECO:0000313" key="1">
    <source>
        <dbReference type="EMBL" id="AXK43877.1"/>
    </source>
</evidence>
<dbReference type="Proteomes" id="UP000254508">
    <property type="component" value="Plasmid unnamed"/>
</dbReference>
<dbReference type="RefSeq" id="WP_115418190.1">
    <property type="nucleotide sequence ID" value="NZ_CP031358.1"/>
</dbReference>
<evidence type="ECO:0000313" key="2">
    <source>
        <dbReference type="Proteomes" id="UP000254508"/>
    </source>
</evidence>